<evidence type="ECO:0000313" key="5">
    <source>
        <dbReference type="EMBL" id="KAL0173516.1"/>
    </source>
</evidence>
<evidence type="ECO:0000259" key="4">
    <source>
        <dbReference type="Pfam" id="PF00412"/>
    </source>
</evidence>
<evidence type="ECO:0000256" key="2">
    <source>
        <dbReference type="ARBA" id="ARBA00022833"/>
    </source>
</evidence>
<dbReference type="EMBL" id="JAMKFB020000015">
    <property type="protein sequence ID" value="KAL0173516.1"/>
    <property type="molecule type" value="Genomic_DNA"/>
</dbReference>
<name>A0ABD0PIN3_CIRMR</name>
<reference evidence="5 6" key="1">
    <citation type="submission" date="2024-05" db="EMBL/GenBank/DDBJ databases">
        <title>Genome sequencing and assembly of Indian major carp, Cirrhinus mrigala (Hamilton, 1822).</title>
        <authorList>
            <person name="Mohindra V."/>
            <person name="Chowdhury L.M."/>
            <person name="Lal K."/>
            <person name="Jena J.K."/>
        </authorList>
    </citation>
    <scope>NUCLEOTIDE SEQUENCE [LARGE SCALE GENOMIC DNA]</scope>
    <source>
        <strain evidence="5">CM1030</strain>
        <tissue evidence="5">Blood</tissue>
    </source>
</reference>
<proteinExistence type="predicted"/>
<dbReference type="Proteomes" id="UP001529510">
    <property type="component" value="Unassembled WGS sequence"/>
</dbReference>
<accession>A0ABD0PIN3</accession>
<evidence type="ECO:0000313" key="6">
    <source>
        <dbReference type="Proteomes" id="UP001529510"/>
    </source>
</evidence>
<comment type="caution">
    <text evidence="5">The sequence shown here is derived from an EMBL/GenBank/DDBJ whole genome shotgun (WGS) entry which is preliminary data.</text>
</comment>
<keyword evidence="3" id="KW-0440">LIM domain</keyword>
<feature type="domain" description="LIM zinc-binding" evidence="4">
    <location>
        <begin position="1"/>
        <end position="29"/>
    </location>
</feature>
<evidence type="ECO:0000256" key="1">
    <source>
        <dbReference type="ARBA" id="ARBA00022723"/>
    </source>
</evidence>
<dbReference type="Gene3D" id="2.10.110.10">
    <property type="entry name" value="Cysteine Rich Protein"/>
    <property type="match status" value="2"/>
</dbReference>
<keyword evidence="6" id="KW-1185">Reference proteome</keyword>
<sequence>CCECGASLSHWYYEKDGRLFCKKDYWAKFGELCHGCSEPITTGLIMVSPIRQKPNLCRLSSPYGPAVHPSILRFLTAAPVTRFSGDSPFARLLPPYHS</sequence>
<protein>
    <recommendedName>
        <fullName evidence="4">LIM zinc-binding domain-containing protein</fullName>
    </recommendedName>
</protein>
<evidence type="ECO:0000256" key="3">
    <source>
        <dbReference type="ARBA" id="ARBA00023038"/>
    </source>
</evidence>
<dbReference type="GO" id="GO:0046872">
    <property type="term" value="F:metal ion binding"/>
    <property type="evidence" value="ECO:0007669"/>
    <property type="project" value="UniProtKB-KW"/>
</dbReference>
<dbReference type="Pfam" id="PF00412">
    <property type="entry name" value="LIM"/>
    <property type="match status" value="1"/>
</dbReference>
<feature type="non-terminal residue" evidence="5">
    <location>
        <position position="98"/>
    </location>
</feature>
<dbReference type="SUPFAM" id="SSF57716">
    <property type="entry name" value="Glucocorticoid receptor-like (DNA-binding domain)"/>
    <property type="match status" value="1"/>
</dbReference>
<organism evidence="5 6">
    <name type="scientific">Cirrhinus mrigala</name>
    <name type="common">Mrigala</name>
    <dbReference type="NCBI Taxonomy" id="683832"/>
    <lineage>
        <taxon>Eukaryota</taxon>
        <taxon>Metazoa</taxon>
        <taxon>Chordata</taxon>
        <taxon>Craniata</taxon>
        <taxon>Vertebrata</taxon>
        <taxon>Euteleostomi</taxon>
        <taxon>Actinopterygii</taxon>
        <taxon>Neopterygii</taxon>
        <taxon>Teleostei</taxon>
        <taxon>Ostariophysi</taxon>
        <taxon>Cypriniformes</taxon>
        <taxon>Cyprinidae</taxon>
        <taxon>Labeoninae</taxon>
        <taxon>Labeonini</taxon>
        <taxon>Cirrhinus</taxon>
    </lineage>
</organism>
<dbReference type="AlphaFoldDB" id="A0ABD0PIN3"/>
<keyword evidence="1" id="KW-0479">Metal-binding</keyword>
<dbReference type="InterPro" id="IPR001781">
    <property type="entry name" value="Znf_LIM"/>
</dbReference>
<gene>
    <name evidence="5" type="ORF">M9458_029484</name>
</gene>
<keyword evidence="2" id="KW-0862">Zinc</keyword>
<feature type="non-terminal residue" evidence="5">
    <location>
        <position position="1"/>
    </location>
</feature>